<dbReference type="Pfam" id="PF13392">
    <property type="entry name" value="HNH_3"/>
    <property type="match status" value="1"/>
</dbReference>
<dbReference type="AlphaFoldDB" id="A0A810CWR7"/>
<dbReference type="Gene3D" id="3.90.75.20">
    <property type="match status" value="1"/>
</dbReference>
<proteinExistence type="predicted"/>
<evidence type="ECO:0000313" key="2">
    <source>
        <dbReference type="EMBL" id="BCE22394.1"/>
    </source>
</evidence>
<dbReference type="GO" id="GO:0003677">
    <property type="term" value="F:DNA binding"/>
    <property type="evidence" value="ECO:0007669"/>
    <property type="project" value="InterPro"/>
</dbReference>
<dbReference type="GO" id="GO:0004519">
    <property type="term" value="F:endonuclease activity"/>
    <property type="evidence" value="ECO:0007669"/>
    <property type="project" value="UniProtKB-KW"/>
</dbReference>
<dbReference type="EMBL" id="AP023099">
    <property type="protein sequence ID" value="BCE92174.1"/>
    <property type="molecule type" value="Genomic_DNA"/>
</dbReference>
<dbReference type="EMBL" id="AP023094">
    <property type="protein sequence ID" value="BCE48658.1"/>
    <property type="molecule type" value="Genomic_DNA"/>
</dbReference>
<keyword evidence="4" id="KW-0255">Endonuclease</keyword>
<evidence type="ECO:0000313" key="3">
    <source>
        <dbReference type="EMBL" id="BCE48658.1"/>
    </source>
</evidence>
<dbReference type="InterPro" id="IPR016177">
    <property type="entry name" value="DNA-bd_dom_sf"/>
</dbReference>
<dbReference type="EMBL" id="AP023091">
    <property type="protein sequence ID" value="BCE22394.1"/>
    <property type="molecule type" value="Genomic_DNA"/>
</dbReference>
<dbReference type="InterPro" id="IPR003615">
    <property type="entry name" value="HNH_nuc"/>
</dbReference>
<name>A0A810CWR7_9BRAD</name>
<gene>
    <name evidence="4" type="ORF">XF10B_49720</name>
    <name evidence="2" type="ORF">XF1B_50750</name>
    <name evidence="3" type="ORF">XF4B_50070</name>
</gene>
<evidence type="ECO:0000259" key="1">
    <source>
        <dbReference type="Pfam" id="PF13392"/>
    </source>
</evidence>
<protein>
    <submittedName>
        <fullName evidence="4">Endonuclease</fullName>
    </submittedName>
</protein>
<keyword evidence="4" id="KW-0378">Hydrolase</keyword>
<dbReference type="RefSeq" id="WP_304563588.1">
    <property type="nucleotide sequence ID" value="NZ_CP124748.1"/>
</dbReference>
<reference evidence="2" key="1">
    <citation type="submission" date="2020-05" db="EMBL/GenBank/DDBJ databases">
        <title>Complete genome sequence of Bradyrhizobium diazoefficiens XF1 isolated from soybean nodule.</title>
        <authorList>
            <person name="Noda R."/>
            <person name="Kakizaki K."/>
            <person name="Minamisawa K."/>
        </authorList>
    </citation>
    <scope>NUCLEOTIDE SEQUENCE</scope>
    <source>
        <strain evidence="2">XF1</strain>
    </source>
</reference>
<sequence length="184" mass="20491">MKERPSIERLREVLAYAPETGRLTWKVALSPRVIVGADAGGNCGRGYIRVCVDGARMPAHHVIWAMETGPWPAEEVDHEDLNKGNNRWGNLREATRSQNEANKPPSKSNLTGLKGVIPLGNRFQAQVQFKGQRFQYGSYGTPEEAHAAYQAKARELFGEFIRVIWSATHPSRTPSGIRDAIRNA</sequence>
<organism evidence="4">
    <name type="scientific">Bradyrhizobium diazoefficiens</name>
    <dbReference type="NCBI Taxonomy" id="1355477"/>
    <lineage>
        <taxon>Bacteria</taxon>
        <taxon>Pseudomonadati</taxon>
        <taxon>Pseudomonadota</taxon>
        <taxon>Alphaproteobacteria</taxon>
        <taxon>Hyphomicrobiales</taxon>
        <taxon>Nitrobacteraceae</taxon>
        <taxon>Bradyrhizobium</taxon>
    </lineage>
</organism>
<evidence type="ECO:0000313" key="4">
    <source>
        <dbReference type="EMBL" id="BCE92174.1"/>
    </source>
</evidence>
<dbReference type="SUPFAM" id="SSF54171">
    <property type="entry name" value="DNA-binding domain"/>
    <property type="match status" value="1"/>
</dbReference>
<dbReference type="SUPFAM" id="SSF54060">
    <property type="entry name" value="His-Me finger endonucleases"/>
    <property type="match status" value="1"/>
</dbReference>
<accession>A0A810CWR7</accession>
<reference evidence="3" key="3">
    <citation type="submission" date="2020-05" db="EMBL/GenBank/DDBJ databases">
        <title>Complete genome sequence of Bradyrhizobium diazoefficiens XF4 isolated from soybean nodule.</title>
        <authorList>
            <person name="Noda R."/>
            <person name="Kakizaki K."/>
            <person name="Minamisawa K."/>
        </authorList>
    </citation>
    <scope>NUCLEOTIDE SEQUENCE</scope>
    <source>
        <strain evidence="3">XF4</strain>
    </source>
</reference>
<keyword evidence="4" id="KW-0540">Nuclease</keyword>
<feature type="domain" description="HNH nuclease" evidence="1">
    <location>
        <begin position="59"/>
        <end position="100"/>
    </location>
</feature>
<reference evidence="4" key="2">
    <citation type="submission" date="2020-05" db="EMBL/GenBank/DDBJ databases">
        <title>Complete genome sequence of Bradyrhizobium diazoefficiens XF10 isolated from soybean nodule.</title>
        <authorList>
            <person name="Noda R."/>
            <person name="Kakizaki K."/>
            <person name="Minamisawa K."/>
        </authorList>
    </citation>
    <scope>NUCLEOTIDE SEQUENCE</scope>
    <source>
        <strain evidence="4">XF10</strain>
    </source>
</reference>
<dbReference type="InterPro" id="IPR044925">
    <property type="entry name" value="His-Me_finger_sf"/>
</dbReference>